<keyword evidence="3" id="KW-0472">Membrane</keyword>
<reference evidence="5 6" key="1">
    <citation type="submission" date="2019-02" db="EMBL/GenBank/DDBJ databases">
        <title>Deep-cultivation of Planctomycetes and their phenomic and genomic characterization uncovers novel biology.</title>
        <authorList>
            <person name="Wiegand S."/>
            <person name="Jogler M."/>
            <person name="Boedeker C."/>
            <person name="Pinto D."/>
            <person name="Vollmers J."/>
            <person name="Rivas-Marin E."/>
            <person name="Kohn T."/>
            <person name="Peeters S.H."/>
            <person name="Heuer A."/>
            <person name="Rast P."/>
            <person name="Oberbeckmann S."/>
            <person name="Bunk B."/>
            <person name="Jeske O."/>
            <person name="Meyerdierks A."/>
            <person name="Storesund J.E."/>
            <person name="Kallscheuer N."/>
            <person name="Luecker S."/>
            <person name="Lage O.M."/>
            <person name="Pohl T."/>
            <person name="Merkel B.J."/>
            <person name="Hornburger P."/>
            <person name="Mueller R.-W."/>
            <person name="Bruemmer F."/>
            <person name="Labrenz M."/>
            <person name="Spormann A.M."/>
            <person name="Op Den Camp H."/>
            <person name="Overmann J."/>
            <person name="Amann R."/>
            <person name="Jetten M.S.M."/>
            <person name="Mascher T."/>
            <person name="Medema M.H."/>
            <person name="Devos D.P."/>
            <person name="Kaster A.-K."/>
            <person name="Ovreas L."/>
            <person name="Rohde M."/>
            <person name="Galperin M.Y."/>
            <person name="Jogler C."/>
        </authorList>
    </citation>
    <scope>NUCLEOTIDE SEQUENCE [LARGE SCALE GENOMIC DNA]</scope>
    <source>
        <strain evidence="5 6">KOR34</strain>
    </source>
</reference>
<dbReference type="PANTHER" id="PTHR31302">
    <property type="entry name" value="TRANSMEMBRANE PROTEIN WITH METALLOPHOSPHOESTERASE DOMAIN-RELATED"/>
    <property type="match status" value="1"/>
</dbReference>
<keyword evidence="2" id="KW-0378">Hydrolase</keyword>
<keyword evidence="3" id="KW-1133">Transmembrane helix</keyword>
<evidence type="ECO:0000313" key="5">
    <source>
        <dbReference type="EMBL" id="TWT37516.1"/>
    </source>
</evidence>
<dbReference type="InterPro" id="IPR029052">
    <property type="entry name" value="Metallo-depent_PP-like"/>
</dbReference>
<dbReference type="PANTHER" id="PTHR31302:SF31">
    <property type="entry name" value="PHOSPHODIESTERASE YAEI"/>
    <property type="match status" value="1"/>
</dbReference>
<feature type="transmembrane region" description="Helical" evidence="3">
    <location>
        <begin position="37"/>
        <end position="61"/>
    </location>
</feature>
<gene>
    <name evidence="5" type="ORF">KOR34_24680</name>
</gene>
<dbReference type="Proteomes" id="UP000316714">
    <property type="component" value="Unassembled WGS sequence"/>
</dbReference>
<dbReference type="EMBL" id="SIHJ01000001">
    <property type="protein sequence ID" value="TWT37516.1"/>
    <property type="molecule type" value="Genomic_DNA"/>
</dbReference>
<dbReference type="Pfam" id="PF00149">
    <property type="entry name" value="Metallophos"/>
    <property type="match status" value="1"/>
</dbReference>
<dbReference type="AlphaFoldDB" id="A0A5C5VG21"/>
<keyword evidence="3" id="KW-0812">Transmembrane</keyword>
<dbReference type="GO" id="GO:0046872">
    <property type="term" value="F:metal ion binding"/>
    <property type="evidence" value="ECO:0007669"/>
    <property type="project" value="UniProtKB-KW"/>
</dbReference>
<organism evidence="5 6">
    <name type="scientific">Posidoniimonas corsicana</name>
    <dbReference type="NCBI Taxonomy" id="1938618"/>
    <lineage>
        <taxon>Bacteria</taxon>
        <taxon>Pseudomonadati</taxon>
        <taxon>Planctomycetota</taxon>
        <taxon>Planctomycetia</taxon>
        <taxon>Pirellulales</taxon>
        <taxon>Lacipirellulaceae</taxon>
        <taxon>Posidoniimonas</taxon>
    </lineage>
</organism>
<dbReference type="GO" id="GO:0009245">
    <property type="term" value="P:lipid A biosynthetic process"/>
    <property type="evidence" value="ECO:0007669"/>
    <property type="project" value="TreeGrafter"/>
</dbReference>
<dbReference type="InterPro" id="IPR051158">
    <property type="entry name" value="Metallophosphoesterase_sf"/>
</dbReference>
<dbReference type="GO" id="GO:0008758">
    <property type="term" value="F:UDP-2,3-diacylglucosamine hydrolase activity"/>
    <property type="evidence" value="ECO:0007669"/>
    <property type="project" value="TreeGrafter"/>
</dbReference>
<keyword evidence="1" id="KW-0479">Metal-binding</keyword>
<dbReference type="RefSeq" id="WP_146564850.1">
    <property type="nucleotide sequence ID" value="NZ_SIHJ01000001.1"/>
</dbReference>
<evidence type="ECO:0000256" key="1">
    <source>
        <dbReference type="ARBA" id="ARBA00022723"/>
    </source>
</evidence>
<dbReference type="SUPFAM" id="SSF56300">
    <property type="entry name" value="Metallo-dependent phosphatases"/>
    <property type="match status" value="1"/>
</dbReference>
<dbReference type="CDD" id="cd07385">
    <property type="entry name" value="MPP_YkuE_C"/>
    <property type="match status" value="1"/>
</dbReference>
<name>A0A5C5VG21_9BACT</name>
<evidence type="ECO:0000256" key="2">
    <source>
        <dbReference type="ARBA" id="ARBA00022801"/>
    </source>
</evidence>
<evidence type="ECO:0000256" key="3">
    <source>
        <dbReference type="SAM" id="Phobius"/>
    </source>
</evidence>
<feature type="transmembrane region" description="Helical" evidence="3">
    <location>
        <begin position="73"/>
        <end position="95"/>
    </location>
</feature>
<feature type="domain" description="Calcineurin-like phosphoesterase" evidence="4">
    <location>
        <begin position="161"/>
        <end position="322"/>
    </location>
</feature>
<evidence type="ECO:0000259" key="4">
    <source>
        <dbReference type="Pfam" id="PF00149"/>
    </source>
</evidence>
<proteinExistence type="predicted"/>
<dbReference type="OrthoDB" id="9780884at2"/>
<evidence type="ECO:0000313" key="6">
    <source>
        <dbReference type="Proteomes" id="UP000316714"/>
    </source>
</evidence>
<sequence length="385" mass="42001">MPPIPLLVFVLLALVGHVVFWVGFVNRTHACGWNHRVVDALTMISAVALAGVPLWAAWLWAAGGWPAVRQSTALAAYAWVMAPLTVLSIVHQVWLRLHPERRTVSKSVTAERIDFRPELGLGIANPVPRAFCRLPGNQVLTLSVERLTLGLPRLPGELAGLKIALLADLHMSGRFGIELYQKIIEQANAWRPDLVILAGDLVEKDHCTPWVADTYGRLTAPLGVHYVLGNHDKKCDHAAVRRALDAVGAVDVSRQAAQVEHNNHVIQIAGNELPWFGPPAEFTDPGANADPDLRLVVAHNPDQFGWAVERGADLMLAGHNHGGQVQFPPLGPVLTPSLHGTRYACGTFRRGDTIMHVTRGTGSLAPFRYFCPPELTLITLEQPSS</sequence>
<comment type="caution">
    <text evidence="5">The sequence shown here is derived from an EMBL/GenBank/DDBJ whole genome shotgun (WGS) entry which is preliminary data.</text>
</comment>
<dbReference type="GO" id="GO:0016020">
    <property type="term" value="C:membrane"/>
    <property type="evidence" value="ECO:0007669"/>
    <property type="project" value="GOC"/>
</dbReference>
<feature type="transmembrane region" description="Helical" evidence="3">
    <location>
        <begin position="6"/>
        <end position="25"/>
    </location>
</feature>
<dbReference type="InterPro" id="IPR004843">
    <property type="entry name" value="Calcineurin-like_PHP"/>
</dbReference>
<protein>
    <submittedName>
        <fullName evidence="5">Phosphodiesterase YaeI</fullName>
    </submittedName>
</protein>
<dbReference type="Gene3D" id="3.60.21.10">
    <property type="match status" value="1"/>
</dbReference>
<keyword evidence="6" id="KW-1185">Reference proteome</keyword>
<accession>A0A5C5VG21</accession>